<reference evidence="1 2" key="1">
    <citation type="submission" date="2018-04" db="EMBL/GenBank/DDBJ databases">
        <title>Methylobacterium sp. PR1016A genome.</title>
        <authorList>
            <person name="Park W."/>
        </authorList>
    </citation>
    <scope>NUCLEOTIDE SEQUENCE [LARGE SCALE GENOMIC DNA]</scope>
    <source>
        <strain evidence="1 2">PR1016A</strain>
    </source>
</reference>
<evidence type="ECO:0000313" key="1">
    <source>
        <dbReference type="EMBL" id="AWB21255.1"/>
    </source>
</evidence>
<dbReference type="KEGG" id="mee:DA075_10310"/>
<gene>
    <name evidence="1" type="ORF">DA075_10310</name>
</gene>
<keyword evidence="2" id="KW-1185">Reference proteome</keyword>
<dbReference type="AlphaFoldDB" id="A0A2R4WIA4"/>
<protein>
    <submittedName>
        <fullName evidence="1">Uncharacterized protein</fullName>
    </submittedName>
</protein>
<proteinExistence type="predicted"/>
<dbReference type="Gene3D" id="2.10.10.30">
    <property type="match status" value="1"/>
</dbReference>
<dbReference type="Proteomes" id="UP000244755">
    <property type="component" value="Chromosome 1"/>
</dbReference>
<organism evidence="1 2">
    <name type="scientific">Methylobacterium currus</name>
    <dbReference type="NCBI Taxonomy" id="2051553"/>
    <lineage>
        <taxon>Bacteria</taxon>
        <taxon>Pseudomonadati</taxon>
        <taxon>Pseudomonadota</taxon>
        <taxon>Alphaproteobacteria</taxon>
        <taxon>Hyphomicrobiales</taxon>
        <taxon>Methylobacteriaceae</taxon>
        <taxon>Methylobacterium</taxon>
    </lineage>
</organism>
<dbReference type="EMBL" id="CP028843">
    <property type="protein sequence ID" value="AWB21255.1"/>
    <property type="molecule type" value="Genomic_DNA"/>
</dbReference>
<sequence>MRAYTGFSGELVYNTDTGRLHAMSGDIPGGAPLARCGRRVVAGQNASLAAADAYVAVTSLSAPVTLTLPPAANFEPGQPLYIADETGLCSADAGRTITIAAAGSDTIAGQPAVTMGSPYQKLTFHSNGSNLWTYA</sequence>
<evidence type="ECO:0000313" key="2">
    <source>
        <dbReference type="Proteomes" id="UP000244755"/>
    </source>
</evidence>
<accession>A0A2R4WIA4</accession>
<name>A0A2R4WIA4_9HYPH</name>